<feature type="region of interest" description="Disordered" evidence="1">
    <location>
        <begin position="553"/>
        <end position="578"/>
    </location>
</feature>
<comment type="caution">
    <text evidence="4">The sequence shown here is derived from an EMBL/GenBank/DDBJ whole genome shotgun (WGS) entry which is preliminary data.</text>
</comment>
<dbReference type="SUPFAM" id="SSF46689">
    <property type="entry name" value="Homeodomain-like"/>
    <property type="match status" value="1"/>
</dbReference>
<proteinExistence type="predicted"/>
<protein>
    <submittedName>
        <fullName evidence="4">DDE-type integrase/transposase/recombinase</fullName>
    </submittedName>
</protein>
<dbReference type="InterPro" id="IPR015378">
    <property type="entry name" value="Transposase-like_Mu_C"/>
</dbReference>
<dbReference type="AlphaFoldDB" id="A0A9E3H4X6"/>
<name>A0A9E3H4X6_9NOST</name>
<gene>
    <name evidence="3" type="ORF">KME28_04175</name>
    <name evidence="4" type="ORF">KME28_04240</name>
</gene>
<reference evidence="4" key="2">
    <citation type="journal article" date="2022" name="Microbiol. Resour. Announc.">
        <title>Metagenome Sequencing to Explore Phylogenomics of Terrestrial Cyanobacteria.</title>
        <authorList>
            <person name="Ward R.D."/>
            <person name="Stajich J.E."/>
            <person name="Johansen J.R."/>
            <person name="Huntemann M."/>
            <person name="Clum A."/>
            <person name="Foster B."/>
            <person name="Foster B."/>
            <person name="Roux S."/>
            <person name="Palaniappan K."/>
            <person name="Varghese N."/>
            <person name="Mukherjee S."/>
            <person name="Reddy T.B.K."/>
            <person name="Daum C."/>
            <person name="Copeland A."/>
            <person name="Chen I.A."/>
            <person name="Ivanova N.N."/>
            <person name="Kyrpides N.C."/>
            <person name="Shapiro N."/>
            <person name="Eloe-Fadrosh E.A."/>
            <person name="Pietrasiak N."/>
        </authorList>
    </citation>
    <scope>NUCLEOTIDE SEQUENCE</scope>
    <source>
        <strain evidence="4">HA4357-MV3</strain>
    </source>
</reference>
<dbReference type="Pfam" id="PF09299">
    <property type="entry name" value="Mu-transpos_C"/>
    <property type="match status" value="1"/>
</dbReference>
<dbReference type="Gene3D" id="2.30.30.130">
    <property type="entry name" value="Transposase, Mu, C-terminal"/>
    <property type="match status" value="1"/>
</dbReference>
<dbReference type="InterPro" id="IPR012337">
    <property type="entry name" value="RNaseH-like_sf"/>
</dbReference>
<dbReference type="PROSITE" id="PS50994">
    <property type="entry name" value="INTEGRASE"/>
    <property type="match status" value="1"/>
</dbReference>
<dbReference type="PANTHER" id="PTHR35004">
    <property type="entry name" value="TRANSPOSASE RV3428C-RELATED"/>
    <property type="match status" value="1"/>
</dbReference>
<dbReference type="Proteomes" id="UP000813215">
    <property type="component" value="Unassembled WGS sequence"/>
</dbReference>
<evidence type="ECO:0000313" key="3">
    <source>
        <dbReference type="EMBL" id="MBW4430939.1"/>
    </source>
</evidence>
<dbReference type="InterPro" id="IPR001584">
    <property type="entry name" value="Integrase_cat-core"/>
</dbReference>
<dbReference type="InterPro" id="IPR009004">
    <property type="entry name" value="Transposase_Mu_C"/>
</dbReference>
<dbReference type="GO" id="GO:0015074">
    <property type="term" value="P:DNA integration"/>
    <property type="evidence" value="ECO:0007669"/>
    <property type="project" value="InterPro"/>
</dbReference>
<dbReference type="Pfam" id="PF00665">
    <property type="entry name" value="rve"/>
    <property type="match status" value="1"/>
</dbReference>
<dbReference type="EMBL" id="JAHHHW010000042">
    <property type="protein sequence ID" value="MBW4430952.1"/>
    <property type="molecule type" value="Genomic_DNA"/>
</dbReference>
<dbReference type="GO" id="GO:0003676">
    <property type="term" value="F:nucleic acid binding"/>
    <property type="evidence" value="ECO:0007669"/>
    <property type="project" value="InterPro"/>
</dbReference>
<feature type="domain" description="Integrase catalytic" evidence="2">
    <location>
        <begin position="193"/>
        <end position="395"/>
    </location>
</feature>
<dbReference type="EMBL" id="JAHHHW010000042">
    <property type="protein sequence ID" value="MBW4430939.1"/>
    <property type="molecule type" value="Genomic_DNA"/>
</dbReference>
<dbReference type="InterPro" id="IPR009057">
    <property type="entry name" value="Homeodomain-like_sf"/>
</dbReference>
<dbReference type="InterPro" id="IPR036397">
    <property type="entry name" value="RNaseH_sf"/>
</dbReference>
<reference evidence="4" key="1">
    <citation type="submission" date="2021-05" db="EMBL/GenBank/DDBJ databases">
        <authorList>
            <person name="Pietrasiak N."/>
            <person name="Ward R."/>
            <person name="Stajich J.E."/>
            <person name="Kurbessoian T."/>
        </authorList>
    </citation>
    <scope>NUCLEOTIDE SEQUENCE</scope>
    <source>
        <strain evidence="4">HA4357-MV3</strain>
    </source>
</reference>
<accession>A0A9E3H4X6</accession>
<organism evidence="4 5">
    <name type="scientific">Pelatocladus maniniholoensis HA4357-MV3</name>
    <dbReference type="NCBI Taxonomy" id="1117104"/>
    <lineage>
        <taxon>Bacteria</taxon>
        <taxon>Bacillati</taxon>
        <taxon>Cyanobacteriota</taxon>
        <taxon>Cyanophyceae</taxon>
        <taxon>Nostocales</taxon>
        <taxon>Nostocaceae</taxon>
        <taxon>Pelatocladus</taxon>
    </lineage>
</organism>
<evidence type="ECO:0000313" key="5">
    <source>
        <dbReference type="Proteomes" id="UP000813215"/>
    </source>
</evidence>
<dbReference type="Gene3D" id="3.30.420.10">
    <property type="entry name" value="Ribonuclease H-like superfamily/Ribonuclease H"/>
    <property type="match status" value="1"/>
</dbReference>
<evidence type="ECO:0000259" key="2">
    <source>
        <dbReference type="PROSITE" id="PS50994"/>
    </source>
</evidence>
<dbReference type="SUPFAM" id="SSF50610">
    <property type="entry name" value="mu transposase, C-terminal domain"/>
    <property type="match status" value="1"/>
</dbReference>
<evidence type="ECO:0000313" key="4">
    <source>
        <dbReference type="EMBL" id="MBW4430952.1"/>
    </source>
</evidence>
<sequence>MNHATEPALGWDASNKTTQLALRQPALDTDEQWELVDGGSELPDYVQQRMRVIQQLLAARGTKTYAQVQRQAAHSLGISVRSLRRLLKAWQESGVAGLSRQPRSDQGSLKTSQEWQDYIVKTYKDGNRGSRQISPAQVAVQVRARAQALGIEDYPGRTTVYRILRLHICKQQQKRSLGWRQDRLTLHTREGLAIAIEWSNQVWQVDHTRADVLVVDQSGEVLGRPWLTIVVDTYSRCIMGFHLGFDAPSAAVVCLALRHAILPKQYSSAYELHACWGTYGLPQYLYTDGGKDFRSRHLEQVATELGIVLCLRRKPSDGGIVERPFGTFNSQFFSTLPGYVNSNVTERSPVAESEACLTLLQLERLLVRYIVDHYNQAIDARMGDQSRIGRWEAGRIAQLPLLGNRELDLCLMRRDRRTVYRSGYLQFANLTYQGEHLAAYAGESVIVRYDPRDITTVFIYEVKESLEVFLTRAHAVGWETETLSYAEAVALSQHKRQAGKAISNRSMLDEVRDRDQRIKKLQKHPKQNGNALKPFSAAQPDIALNDALVVSPPLSDVPANDPTAQPEPESHKPKKPVPYVRVYDYEDLKREAGLL</sequence>
<evidence type="ECO:0000256" key="1">
    <source>
        <dbReference type="SAM" id="MobiDB-lite"/>
    </source>
</evidence>
<dbReference type="SUPFAM" id="SSF53098">
    <property type="entry name" value="Ribonuclease H-like"/>
    <property type="match status" value="1"/>
</dbReference>
<dbReference type="PANTHER" id="PTHR35004:SF6">
    <property type="entry name" value="TRANSPOSASE"/>
    <property type="match status" value="1"/>
</dbReference>